<evidence type="ECO:0000313" key="2">
    <source>
        <dbReference type="Ensembl" id="ENSFHEP00000030000.1"/>
    </source>
</evidence>
<accession>A0A3Q2UHR9</accession>
<keyword evidence="1" id="KW-0472">Membrane</keyword>
<keyword evidence="1" id="KW-0812">Transmembrane</keyword>
<feature type="transmembrane region" description="Helical" evidence="1">
    <location>
        <begin position="26"/>
        <end position="45"/>
    </location>
</feature>
<dbReference type="Proteomes" id="UP000265000">
    <property type="component" value="Unplaced"/>
</dbReference>
<reference evidence="2" key="1">
    <citation type="submission" date="2025-08" db="UniProtKB">
        <authorList>
            <consortium name="Ensembl"/>
        </authorList>
    </citation>
    <scope>IDENTIFICATION</scope>
</reference>
<keyword evidence="3" id="KW-1185">Reference proteome</keyword>
<organism evidence="2 3">
    <name type="scientific">Fundulus heteroclitus</name>
    <name type="common">Killifish</name>
    <name type="synonym">Mummichog</name>
    <dbReference type="NCBI Taxonomy" id="8078"/>
    <lineage>
        <taxon>Eukaryota</taxon>
        <taxon>Metazoa</taxon>
        <taxon>Chordata</taxon>
        <taxon>Craniata</taxon>
        <taxon>Vertebrata</taxon>
        <taxon>Euteleostomi</taxon>
        <taxon>Actinopterygii</taxon>
        <taxon>Neopterygii</taxon>
        <taxon>Teleostei</taxon>
        <taxon>Neoteleostei</taxon>
        <taxon>Acanthomorphata</taxon>
        <taxon>Ovalentaria</taxon>
        <taxon>Atherinomorphae</taxon>
        <taxon>Cyprinodontiformes</taxon>
        <taxon>Fundulidae</taxon>
        <taxon>Fundulus</taxon>
    </lineage>
</organism>
<feature type="transmembrane region" description="Helical" evidence="1">
    <location>
        <begin position="66"/>
        <end position="82"/>
    </location>
</feature>
<keyword evidence="1" id="KW-1133">Transmembrane helix</keyword>
<protein>
    <submittedName>
        <fullName evidence="2">Uncharacterized protein</fullName>
    </submittedName>
</protein>
<dbReference type="AlphaFoldDB" id="A0A3Q2UHR9"/>
<sequence>MMKNTSFCSCLFRHLTIIFYNITEHPHIYIGNISMSFCFLLFYLVHLKLITVSSFTSQKLLASPTHFLKTVTFFLSFLTAFVF</sequence>
<name>A0A3Q2UHR9_FUNHE</name>
<evidence type="ECO:0000256" key="1">
    <source>
        <dbReference type="SAM" id="Phobius"/>
    </source>
</evidence>
<reference evidence="2" key="2">
    <citation type="submission" date="2025-09" db="UniProtKB">
        <authorList>
            <consortium name="Ensembl"/>
        </authorList>
    </citation>
    <scope>IDENTIFICATION</scope>
</reference>
<evidence type="ECO:0000313" key="3">
    <source>
        <dbReference type="Proteomes" id="UP000265000"/>
    </source>
</evidence>
<dbReference type="Ensembl" id="ENSFHET00000021108.1">
    <property type="protein sequence ID" value="ENSFHEP00000030000.1"/>
    <property type="gene ID" value="ENSFHEG00000015035.1"/>
</dbReference>
<proteinExistence type="predicted"/>